<evidence type="ECO:0008006" key="2">
    <source>
        <dbReference type="Google" id="ProtNLM"/>
    </source>
</evidence>
<name>A0A382W409_9ZZZZ</name>
<dbReference type="InterPro" id="IPR036393">
    <property type="entry name" value="AceGlu_kinase-like_sf"/>
</dbReference>
<organism evidence="1">
    <name type="scientific">marine metagenome</name>
    <dbReference type="NCBI Taxonomy" id="408172"/>
    <lineage>
        <taxon>unclassified sequences</taxon>
        <taxon>metagenomes</taxon>
        <taxon>ecological metagenomes</taxon>
    </lineage>
</organism>
<reference evidence="1" key="1">
    <citation type="submission" date="2018-05" db="EMBL/GenBank/DDBJ databases">
        <authorList>
            <person name="Lanie J.A."/>
            <person name="Ng W.-L."/>
            <person name="Kazmierczak K.M."/>
            <person name="Andrzejewski T.M."/>
            <person name="Davidsen T.M."/>
            <person name="Wayne K.J."/>
            <person name="Tettelin H."/>
            <person name="Glass J.I."/>
            <person name="Rusch D."/>
            <person name="Podicherti R."/>
            <person name="Tsui H.-C.T."/>
            <person name="Winkler M.E."/>
        </authorList>
    </citation>
    <scope>NUCLEOTIDE SEQUENCE</scope>
</reference>
<dbReference type="Gene3D" id="3.40.1160.10">
    <property type="entry name" value="Acetylglutamate kinase-like"/>
    <property type="match status" value="1"/>
</dbReference>
<proteinExistence type="predicted"/>
<gene>
    <name evidence="1" type="ORF">METZ01_LOCUS405879</name>
</gene>
<evidence type="ECO:0000313" key="1">
    <source>
        <dbReference type="EMBL" id="SVD53025.1"/>
    </source>
</evidence>
<feature type="non-terminal residue" evidence="1">
    <location>
        <position position="40"/>
    </location>
</feature>
<protein>
    <recommendedName>
        <fullName evidence="2">Aspartate/glutamate/uridylate kinase domain-containing protein</fullName>
    </recommendedName>
</protein>
<sequence>MGKKNQNGSKKIVIALGGNAILQKDQIGTHEEQQENIKKT</sequence>
<accession>A0A382W409</accession>
<dbReference type="AlphaFoldDB" id="A0A382W409"/>
<dbReference type="EMBL" id="UINC01156545">
    <property type="protein sequence ID" value="SVD53025.1"/>
    <property type="molecule type" value="Genomic_DNA"/>
</dbReference>